<organism evidence="2 3">
    <name type="scientific">Vibrio scophthalmi</name>
    <dbReference type="NCBI Taxonomy" id="45658"/>
    <lineage>
        <taxon>Bacteria</taxon>
        <taxon>Pseudomonadati</taxon>
        <taxon>Pseudomonadota</taxon>
        <taxon>Gammaproteobacteria</taxon>
        <taxon>Vibrionales</taxon>
        <taxon>Vibrionaceae</taxon>
        <taxon>Vibrio</taxon>
    </lineage>
</organism>
<proteinExistence type="predicted"/>
<keyword evidence="1" id="KW-0472">Membrane</keyword>
<evidence type="ECO:0000313" key="2">
    <source>
        <dbReference type="EMBL" id="ODS10361.1"/>
    </source>
</evidence>
<keyword evidence="1" id="KW-1133">Transmembrane helix</keyword>
<feature type="transmembrane region" description="Helical" evidence="1">
    <location>
        <begin position="12"/>
        <end position="37"/>
    </location>
</feature>
<dbReference type="RefSeq" id="WP_069446057.1">
    <property type="nucleotide sequence ID" value="NZ_MDCJ01000002.1"/>
</dbReference>
<name>A0A1E3WKQ8_9VIBR</name>
<dbReference type="EMBL" id="MDCJ01000002">
    <property type="protein sequence ID" value="ODS10361.1"/>
    <property type="molecule type" value="Genomic_DNA"/>
</dbReference>
<comment type="caution">
    <text evidence="2">The sequence shown here is derived from an EMBL/GenBank/DDBJ whole genome shotgun (WGS) entry which is preliminary data.</text>
</comment>
<keyword evidence="1" id="KW-0812">Transmembrane</keyword>
<reference evidence="2 3" key="1">
    <citation type="submission" date="2016-08" db="EMBL/GenBank/DDBJ databases">
        <title>Genome sequencing of Vibrio scophthalmi strain FP3289, an isolated from Paralichthys olivaceus.</title>
        <authorList>
            <person name="Han H.-J."/>
        </authorList>
    </citation>
    <scope>NUCLEOTIDE SEQUENCE [LARGE SCALE GENOMIC DNA]</scope>
    <source>
        <strain evidence="2 3">FP3289</strain>
    </source>
</reference>
<sequence>MKSRIKTLRDNTASWLEINAVFISLFFILVPFLWFSVEVNQSILRYAFCVFFGFGVAHLCQFALRESNKAKYLENRVNLLERTLRR</sequence>
<evidence type="ECO:0000256" key="1">
    <source>
        <dbReference type="SAM" id="Phobius"/>
    </source>
</evidence>
<gene>
    <name evidence="2" type="ORF">VSF3289_00616</name>
</gene>
<evidence type="ECO:0000313" key="3">
    <source>
        <dbReference type="Proteomes" id="UP000095131"/>
    </source>
</evidence>
<accession>A0A1E3WKQ8</accession>
<dbReference type="Proteomes" id="UP000095131">
    <property type="component" value="Unassembled WGS sequence"/>
</dbReference>
<dbReference type="AlphaFoldDB" id="A0A1E3WKQ8"/>
<protein>
    <submittedName>
        <fullName evidence="2">Uncharacterized protein</fullName>
    </submittedName>
</protein>
<feature type="transmembrane region" description="Helical" evidence="1">
    <location>
        <begin position="43"/>
        <end position="64"/>
    </location>
</feature>